<feature type="transmembrane region" description="Helical" evidence="6">
    <location>
        <begin position="525"/>
        <end position="543"/>
    </location>
</feature>
<feature type="transmembrane region" description="Helical" evidence="6">
    <location>
        <begin position="214"/>
        <end position="238"/>
    </location>
</feature>
<sequence>MALSFEAFESPRKQPEVPRKNVSVPIHNGPTVPSFTTSNISSLLDERQPDFTPTLRFYLAFATLAVITLMVALDGTSLSVALPIIAQKLQGTAIEAFWSGTSFLLCSTVFQPSYASFSHIFGRRPMILVALTIFLAGAIAAAVASDFAILLVGRSLQGVGGGGLIALTEIVVTDLVPLRLRGKWIGVVTGTWSLGSVTGPIVGGAFAEKVSWRWIFWINLPFIGVAFVVVPIFLRLQFKPSHFADKLRRVDWIGSVLFVASATSFLIPITWGGVSYPWHSWRTLVPLILGVFGLTGFVLFEGYVAAEPLIPLSIFKNRTAAVSYIGTVIHGMILWSMLYYLPLYYEAVKGQTPILAGVSLFPETFTVAPAAMITGIIVSKTGRYRWATWSGWGLTTVGTGVLYLLDVNTSTVGWVFLNLISGVGMGMLFTSMAQAIQASVANRDLAFAVAMFCFFRAFGQAIGVAVGGTVFQNQIKSKLLQFPTLAPMADAYSRDASSLVQIIKAMPMGADKMDLKQSYADALKIVWLTMCGLSALAMVLSLWTRGLDLDRPLLTEQGFKERHGGEDAEK</sequence>
<dbReference type="EMBL" id="VXIT01000001">
    <property type="protein sequence ID" value="KAA6415834.1"/>
    <property type="molecule type" value="Genomic_DNA"/>
</dbReference>
<dbReference type="FunFam" id="1.20.1250.20:FF:000786">
    <property type="entry name" value="MFS multidrug transporter, putative"/>
    <property type="match status" value="1"/>
</dbReference>
<evidence type="ECO:0000256" key="3">
    <source>
        <dbReference type="ARBA" id="ARBA00022989"/>
    </source>
</evidence>
<evidence type="ECO:0000259" key="7">
    <source>
        <dbReference type="PROSITE" id="PS50850"/>
    </source>
</evidence>
<dbReference type="GO" id="GO:0005886">
    <property type="term" value="C:plasma membrane"/>
    <property type="evidence" value="ECO:0007669"/>
    <property type="project" value="TreeGrafter"/>
</dbReference>
<feature type="transmembrane region" description="Helical" evidence="6">
    <location>
        <begin position="250"/>
        <end position="271"/>
    </location>
</feature>
<keyword evidence="2 6" id="KW-0812">Transmembrane</keyword>
<feature type="transmembrane region" description="Helical" evidence="6">
    <location>
        <begin position="283"/>
        <end position="300"/>
    </location>
</feature>
<evidence type="ECO:0000256" key="4">
    <source>
        <dbReference type="ARBA" id="ARBA00023136"/>
    </source>
</evidence>
<organism evidence="9 10">
    <name type="scientific">Lasallia pustulata</name>
    <dbReference type="NCBI Taxonomy" id="136370"/>
    <lineage>
        <taxon>Eukaryota</taxon>
        <taxon>Fungi</taxon>
        <taxon>Dikarya</taxon>
        <taxon>Ascomycota</taxon>
        <taxon>Pezizomycotina</taxon>
        <taxon>Lecanoromycetes</taxon>
        <taxon>OSLEUM clade</taxon>
        <taxon>Umbilicariomycetidae</taxon>
        <taxon>Umbilicariales</taxon>
        <taxon>Umbilicariaceae</taxon>
        <taxon>Lasallia</taxon>
    </lineage>
</organism>
<keyword evidence="4 6" id="KW-0472">Membrane</keyword>
<dbReference type="SUPFAM" id="SSF103473">
    <property type="entry name" value="MFS general substrate transporter"/>
    <property type="match status" value="1"/>
</dbReference>
<dbReference type="PROSITE" id="PS50850">
    <property type="entry name" value="MFS"/>
    <property type="match status" value="1"/>
</dbReference>
<accession>A0A1W5DAE7</accession>
<feature type="compositionally biased region" description="Basic and acidic residues" evidence="5">
    <location>
        <begin position="9"/>
        <end position="19"/>
    </location>
</feature>
<feature type="transmembrane region" description="Helical" evidence="6">
    <location>
        <begin position="184"/>
        <end position="202"/>
    </location>
</feature>
<keyword evidence="10" id="KW-1185">Reference proteome</keyword>
<dbReference type="Gene3D" id="1.20.1720.10">
    <property type="entry name" value="Multidrug resistance protein D"/>
    <property type="match status" value="1"/>
</dbReference>
<evidence type="ECO:0000313" key="11">
    <source>
        <dbReference type="Proteomes" id="UP000324767"/>
    </source>
</evidence>
<evidence type="ECO:0000313" key="10">
    <source>
        <dbReference type="Proteomes" id="UP000192927"/>
    </source>
</evidence>
<dbReference type="PRINTS" id="PR01036">
    <property type="entry name" value="TCRTETB"/>
</dbReference>
<dbReference type="GO" id="GO:0022857">
    <property type="term" value="F:transmembrane transporter activity"/>
    <property type="evidence" value="ECO:0007669"/>
    <property type="project" value="InterPro"/>
</dbReference>
<feature type="transmembrane region" description="Helical" evidence="6">
    <location>
        <begin position="57"/>
        <end position="85"/>
    </location>
</feature>
<feature type="transmembrane region" description="Helical" evidence="6">
    <location>
        <begin position="354"/>
        <end position="379"/>
    </location>
</feature>
<comment type="subcellular location">
    <subcellularLocation>
        <location evidence="1">Membrane</location>
        <topology evidence="1">Multi-pass membrane protein</topology>
    </subcellularLocation>
</comment>
<dbReference type="EMBL" id="FWEW01003623">
    <property type="protein sequence ID" value="SLM40138.1"/>
    <property type="molecule type" value="Genomic_DNA"/>
</dbReference>
<dbReference type="FunFam" id="1.20.1720.10:FF:000018">
    <property type="entry name" value="Putative MFS multidrug transporter"/>
    <property type="match status" value="1"/>
</dbReference>
<gene>
    <name evidence="8" type="ORF">FRX48_00552</name>
</gene>
<feature type="domain" description="Major facilitator superfamily (MFS) profile" evidence="7">
    <location>
        <begin position="60"/>
        <end position="549"/>
    </location>
</feature>
<dbReference type="PANTHER" id="PTHR23501:SF59">
    <property type="entry name" value="MAJOR FACILITATOR SUPERFAMILY (MFS) PROFILE DOMAIN-CONTAINING PROTEIN-RELATED"/>
    <property type="match status" value="1"/>
</dbReference>
<reference evidence="10" key="2">
    <citation type="submission" date="2017-03" db="EMBL/GenBank/DDBJ databases">
        <authorList>
            <person name="Sharma R."/>
            <person name="Thines M."/>
        </authorList>
    </citation>
    <scope>NUCLEOTIDE SEQUENCE [LARGE SCALE GENOMIC DNA]</scope>
</reference>
<dbReference type="PANTHER" id="PTHR23501">
    <property type="entry name" value="MAJOR FACILITATOR SUPERFAMILY"/>
    <property type="match status" value="1"/>
</dbReference>
<dbReference type="InterPro" id="IPR020846">
    <property type="entry name" value="MFS_dom"/>
</dbReference>
<feature type="transmembrane region" description="Helical" evidence="6">
    <location>
        <begin position="411"/>
        <end position="433"/>
    </location>
</feature>
<reference evidence="8 11" key="3">
    <citation type="submission" date="2019-09" db="EMBL/GenBank/DDBJ databases">
        <title>The hologenome of the rock-dwelling lichen Lasallia pustulata.</title>
        <authorList>
            <person name="Greshake Tzovaras B."/>
            <person name="Segers F."/>
            <person name="Bicker A."/>
            <person name="Dal Grande F."/>
            <person name="Otte J."/>
            <person name="Hankeln T."/>
            <person name="Schmitt I."/>
            <person name="Ebersberger I."/>
        </authorList>
    </citation>
    <scope>NUCLEOTIDE SEQUENCE [LARGE SCALE GENOMIC DNA]</scope>
    <source>
        <strain evidence="8">A1-1</strain>
    </source>
</reference>
<keyword evidence="3 6" id="KW-1133">Transmembrane helix</keyword>
<reference evidence="9" key="1">
    <citation type="submission" date="2017-03" db="EMBL/GenBank/DDBJ databases">
        <authorList>
            <person name="Afonso C.L."/>
            <person name="Miller P.J."/>
            <person name="Scott M.A."/>
            <person name="Spackman E."/>
            <person name="Goraichik I."/>
            <person name="Dimitrov K.M."/>
            <person name="Suarez D.L."/>
            <person name="Swayne D.E."/>
        </authorList>
    </citation>
    <scope>NUCLEOTIDE SEQUENCE [LARGE SCALE GENOMIC DNA]</scope>
</reference>
<feature type="region of interest" description="Disordered" evidence="5">
    <location>
        <begin position="1"/>
        <end position="23"/>
    </location>
</feature>
<dbReference type="InterPro" id="IPR011701">
    <property type="entry name" value="MFS"/>
</dbReference>
<dbReference type="Pfam" id="PF07690">
    <property type="entry name" value="MFS_1"/>
    <property type="match status" value="1"/>
</dbReference>
<evidence type="ECO:0000256" key="2">
    <source>
        <dbReference type="ARBA" id="ARBA00022692"/>
    </source>
</evidence>
<proteinExistence type="predicted"/>
<feature type="transmembrane region" description="Helical" evidence="6">
    <location>
        <begin position="445"/>
        <end position="471"/>
    </location>
</feature>
<evidence type="ECO:0000313" key="8">
    <source>
        <dbReference type="EMBL" id="KAA6415834.1"/>
    </source>
</evidence>
<feature type="transmembrane region" description="Helical" evidence="6">
    <location>
        <begin position="386"/>
        <end position="405"/>
    </location>
</feature>
<feature type="transmembrane region" description="Helical" evidence="6">
    <location>
        <begin position="127"/>
        <end position="152"/>
    </location>
</feature>
<dbReference type="InterPro" id="IPR036259">
    <property type="entry name" value="MFS_trans_sf"/>
</dbReference>
<evidence type="ECO:0000256" key="6">
    <source>
        <dbReference type="SAM" id="Phobius"/>
    </source>
</evidence>
<dbReference type="AlphaFoldDB" id="A0A1W5DAE7"/>
<feature type="transmembrane region" description="Helical" evidence="6">
    <location>
        <begin position="321"/>
        <end position="342"/>
    </location>
</feature>
<evidence type="ECO:0000256" key="1">
    <source>
        <dbReference type="ARBA" id="ARBA00004141"/>
    </source>
</evidence>
<evidence type="ECO:0000256" key="5">
    <source>
        <dbReference type="SAM" id="MobiDB-lite"/>
    </source>
</evidence>
<protein>
    <submittedName>
        <fullName evidence="8">MFS general substrate transporter</fullName>
    </submittedName>
    <submittedName>
        <fullName evidence="9">Mfs multidrug</fullName>
    </submittedName>
</protein>
<evidence type="ECO:0000313" key="9">
    <source>
        <dbReference type="EMBL" id="SLM40138.1"/>
    </source>
</evidence>
<dbReference type="Proteomes" id="UP000192927">
    <property type="component" value="Unassembled WGS sequence"/>
</dbReference>
<dbReference type="OrthoDB" id="2351791at2759"/>
<dbReference type="Gene3D" id="1.20.1250.20">
    <property type="entry name" value="MFS general substrate transporter like domains"/>
    <property type="match status" value="1"/>
</dbReference>
<name>A0A1W5DAE7_9LECA</name>
<dbReference type="Proteomes" id="UP000324767">
    <property type="component" value="Unassembled WGS sequence"/>
</dbReference>